<keyword evidence="4" id="KW-1003">Cell membrane</keyword>
<keyword evidence="3" id="KW-0813">Transport</keyword>
<feature type="domain" description="ABC transporter" evidence="11">
    <location>
        <begin position="256"/>
        <end position="470"/>
    </location>
</feature>
<evidence type="ECO:0000256" key="6">
    <source>
        <dbReference type="ARBA" id="ARBA00022741"/>
    </source>
</evidence>
<dbReference type="Proteomes" id="UP000758611">
    <property type="component" value="Unassembled WGS sequence"/>
</dbReference>
<dbReference type="GO" id="GO:0016887">
    <property type="term" value="F:ATP hydrolysis activity"/>
    <property type="evidence" value="ECO:0007669"/>
    <property type="project" value="InterPro"/>
</dbReference>
<reference evidence="12" key="1">
    <citation type="submission" date="2020-04" db="EMBL/GenBank/DDBJ databases">
        <title>Deep metagenomics examines the oral microbiome during advanced dental caries in children, revealing novel taxa and co-occurrences with host molecules.</title>
        <authorList>
            <person name="Baker J.L."/>
            <person name="Morton J.T."/>
            <person name="Dinis M."/>
            <person name="Alvarez R."/>
            <person name="Tran N.C."/>
            <person name="Knight R."/>
            <person name="Edlund A."/>
        </authorList>
    </citation>
    <scope>NUCLEOTIDE SEQUENCE</scope>
    <source>
        <strain evidence="12">JCVI_23_bin.11</strain>
    </source>
</reference>
<accession>A0A930E5U6</accession>
<evidence type="ECO:0000256" key="5">
    <source>
        <dbReference type="ARBA" id="ARBA00022737"/>
    </source>
</evidence>
<keyword evidence="7 12" id="KW-0067">ATP-binding</keyword>
<evidence type="ECO:0000256" key="9">
    <source>
        <dbReference type="ARBA" id="ARBA00023136"/>
    </source>
</evidence>
<organism evidence="12 13">
    <name type="scientific">Parvimonas micra</name>
    <dbReference type="NCBI Taxonomy" id="33033"/>
    <lineage>
        <taxon>Bacteria</taxon>
        <taxon>Bacillati</taxon>
        <taxon>Bacillota</taxon>
        <taxon>Tissierellia</taxon>
        <taxon>Tissierellales</taxon>
        <taxon>Peptoniphilaceae</taxon>
        <taxon>Parvimonas</taxon>
    </lineage>
</organism>
<keyword evidence="8" id="KW-1278">Translocase</keyword>
<dbReference type="Gene3D" id="3.40.50.300">
    <property type="entry name" value="P-loop containing nucleotide triphosphate hydrolases"/>
    <property type="match status" value="2"/>
</dbReference>
<comment type="similarity">
    <text evidence="2">Belongs to the ABC transporter superfamily.</text>
</comment>
<evidence type="ECO:0000256" key="4">
    <source>
        <dbReference type="ARBA" id="ARBA00022475"/>
    </source>
</evidence>
<dbReference type="PROSITE" id="PS00211">
    <property type="entry name" value="ABC_TRANSPORTER_1"/>
    <property type="match status" value="2"/>
</dbReference>
<comment type="function">
    <text evidence="10">Probably part of an ABC transporter complex. Responsible for energy coupling to the transport system.</text>
</comment>
<dbReference type="InterPro" id="IPR003593">
    <property type="entry name" value="AAA+_ATPase"/>
</dbReference>
<evidence type="ECO:0000313" key="13">
    <source>
        <dbReference type="Proteomes" id="UP000758611"/>
    </source>
</evidence>
<dbReference type="RefSeq" id="WP_278478542.1">
    <property type="nucleotide sequence ID" value="NZ_JABZRE010000045.1"/>
</dbReference>
<feature type="domain" description="ABC transporter" evidence="11">
    <location>
        <begin position="5"/>
        <end position="244"/>
    </location>
</feature>
<dbReference type="GO" id="GO:0005524">
    <property type="term" value="F:ATP binding"/>
    <property type="evidence" value="ECO:0007669"/>
    <property type="project" value="UniProtKB-KW"/>
</dbReference>
<keyword evidence="5" id="KW-0677">Repeat</keyword>
<keyword evidence="9" id="KW-0472">Membrane</keyword>
<dbReference type="InterPro" id="IPR027417">
    <property type="entry name" value="P-loop_NTPase"/>
</dbReference>
<evidence type="ECO:0000256" key="10">
    <source>
        <dbReference type="ARBA" id="ARBA00025157"/>
    </source>
</evidence>
<name>A0A930E5U6_9FIRM</name>
<dbReference type="InterPro" id="IPR015856">
    <property type="entry name" value="ABC_transpr_CbiO/EcfA_su"/>
</dbReference>
<keyword evidence="6" id="KW-0547">Nucleotide-binding</keyword>
<dbReference type="InterPro" id="IPR017871">
    <property type="entry name" value="ABC_transporter-like_CS"/>
</dbReference>
<dbReference type="PANTHER" id="PTHR43553">
    <property type="entry name" value="HEAVY METAL TRANSPORTER"/>
    <property type="match status" value="1"/>
</dbReference>
<evidence type="ECO:0000313" key="12">
    <source>
        <dbReference type="EMBL" id="MBF1307651.1"/>
    </source>
</evidence>
<dbReference type="SUPFAM" id="SSF52540">
    <property type="entry name" value="P-loop containing nucleoside triphosphate hydrolases"/>
    <property type="match status" value="2"/>
</dbReference>
<sequence>MDLLIKFKNVSFTYENSDKKALEDISFEINKGELVLITGASGSGKSTIYKCINGLIPHIYDGELLGNIFIDDKNTKDCENYELCKIIGSVSQNPRGQFFTDNTTSELAFTLENLGYEVKEIVEKIKNISNFFGISNILNKNVLEISGGEKQKISIACVSILDAKTLIFDEPSANLDYLGIELLKEIFLKLKKNGYTIVVVEHRIFYLKEIFDRLIHINNGKLIVNLDRKDALNYSAEDLRSLNPFDRELTDINRCSREEKILEINNLKFKDIIKDISFDVYRGEIVGLVGKNGVGKSTISKLISGIYNKTSGKISSKSLPFVLMQDVDYQLFSESVFSEFFLSKKDLTDDEVLEILKVINLYEKRNCHPFSLSGGEKQRLLMGICAKSDSDILILDEPTSGLDFNNMTIISDIIKKLAKDKAIILISHDYELLSRVVDRVIFLENGKITEDFILKEKNQLTNIFQKIKGGKENEN</sequence>
<dbReference type="AlphaFoldDB" id="A0A930E5U6"/>
<evidence type="ECO:0000256" key="2">
    <source>
        <dbReference type="ARBA" id="ARBA00005417"/>
    </source>
</evidence>
<dbReference type="EMBL" id="JABZRE010000045">
    <property type="protein sequence ID" value="MBF1307651.1"/>
    <property type="molecule type" value="Genomic_DNA"/>
</dbReference>
<comment type="subcellular location">
    <subcellularLocation>
        <location evidence="1">Cell membrane</location>
        <topology evidence="1">Peripheral membrane protein</topology>
    </subcellularLocation>
</comment>
<proteinExistence type="inferred from homology"/>
<evidence type="ECO:0000256" key="1">
    <source>
        <dbReference type="ARBA" id="ARBA00004202"/>
    </source>
</evidence>
<dbReference type="GO" id="GO:0043190">
    <property type="term" value="C:ATP-binding cassette (ABC) transporter complex"/>
    <property type="evidence" value="ECO:0007669"/>
    <property type="project" value="TreeGrafter"/>
</dbReference>
<evidence type="ECO:0000256" key="8">
    <source>
        <dbReference type="ARBA" id="ARBA00022967"/>
    </source>
</evidence>
<dbReference type="GO" id="GO:0042626">
    <property type="term" value="F:ATPase-coupled transmembrane transporter activity"/>
    <property type="evidence" value="ECO:0007669"/>
    <property type="project" value="TreeGrafter"/>
</dbReference>
<evidence type="ECO:0000259" key="11">
    <source>
        <dbReference type="PROSITE" id="PS50893"/>
    </source>
</evidence>
<dbReference type="PANTHER" id="PTHR43553:SF23">
    <property type="entry name" value="ABC TRANSPORTER ATP-BINDING COMPONENT"/>
    <property type="match status" value="1"/>
</dbReference>
<dbReference type="PROSITE" id="PS50893">
    <property type="entry name" value="ABC_TRANSPORTER_2"/>
    <property type="match status" value="2"/>
</dbReference>
<dbReference type="SMART" id="SM00382">
    <property type="entry name" value="AAA"/>
    <property type="match status" value="2"/>
</dbReference>
<evidence type="ECO:0000256" key="3">
    <source>
        <dbReference type="ARBA" id="ARBA00022448"/>
    </source>
</evidence>
<gene>
    <name evidence="12" type="ORF">HXM94_07745</name>
</gene>
<dbReference type="Pfam" id="PF00005">
    <property type="entry name" value="ABC_tran"/>
    <property type="match status" value="2"/>
</dbReference>
<comment type="caution">
    <text evidence="12">The sequence shown here is derived from an EMBL/GenBank/DDBJ whole genome shotgun (WGS) entry which is preliminary data.</text>
</comment>
<evidence type="ECO:0000256" key="7">
    <source>
        <dbReference type="ARBA" id="ARBA00022840"/>
    </source>
</evidence>
<dbReference type="InterPro" id="IPR050095">
    <property type="entry name" value="ECF_ABC_transporter_ATP-bd"/>
</dbReference>
<dbReference type="InterPro" id="IPR003439">
    <property type="entry name" value="ABC_transporter-like_ATP-bd"/>
</dbReference>
<protein>
    <submittedName>
        <fullName evidence="12">ABC transporter ATP-binding protein</fullName>
    </submittedName>
</protein>
<dbReference type="CDD" id="cd03225">
    <property type="entry name" value="ABC_cobalt_CbiO_domain1"/>
    <property type="match status" value="1"/>
</dbReference>